<protein>
    <submittedName>
        <fullName evidence="2">Uncharacterized protein</fullName>
    </submittedName>
</protein>
<organism evidence="2 3">
    <name type="scientific">Penaeus vannamei</name>
    <name type="common">Whiteleg shrimp</name>
    <name type="synonym">Litopenaeus vannamei</name>
    <dbReference type="NCBI Taxonomy" id="6689"/>
    <lineage>
        <taxon>Eukaryota</taxon>
        <taxon>Metazoa</taxon>
        <taxon>Ecdysozoa</taxon>
        <taxon>Arthropoda</taxon>
        <taxon>Crustacea</taxon>
        <taxon>Multicrustacea</taxon>
        <taxon>Malacostraca</taxon>
        <taxon>Eumalacostraca</taxon>
        <taxon>Eucarida</taxon>
        <taxon>Decapoda</taxon>
        <taxon>Dendrobranchiata</taxon>
        <taxon>Penaeoidea</taxon>
        <taxon>Penaeidae</taxon>
        <taxon>Penaeus</taxon>
    </lineage>
</organism>
<dbReference type="Proteomes" id="UP000283509">
    <property type="component" value="Unassembled WGS sequence"/>
</dbReference>
<sequence>MSTAGLAVVPPMCLALGPPNLKVHHRPATLPRRLRGESLRATSAGNRSGQAAGAPSPSSVRHRCHQHARVTTWVFEEDVSLEVLLEAGGVRAHRTPVGLLPRVGAHVAVAVRGPVEGLAAVRARVHGPQALLAQRLRVRHGQERLATTPEPRTRSPLPDLPGGEQQLPRRETAFRPPSVRPPSRLTRSPQQGAHGIPASPSAAATPPLPPSIPVSHTSSHSSKKVETRVPPHVRRLRGTVRAQQTLVGFLPRVRPPVLGEVALVAELLVTKVAAEPPVGHAADAAAEGLLPREQRGTRASATPASRLRFEPLACTAHPTIQPATLSPYERNPEYSQPALQQKATHWGCQSRLTESPVAFSLAFVFTTLKHNDLAPGIPNGYTSLPDLSDPHSTDLPPLSLLSPLPFAPPSLQSPLPPPLPSAVVHHITGRGTFLSYITDSQLVYEISHSFSTRETPSQEATGCGD</sequence>
<feature type="compositionally biased region" description="Low complexity" evidence="1">
    <location>
        <begin position="48"/>
        <end position="59"/>
    </location>
</feature>
<evidence type="ECO:0000313" key="3">
    <source>
        <dbReference type="Proteomes" id="UP000283509"/>
    </source>
</evidence>
<proteinExistence type="predicted"/>
<reference evidence="2 3" key="2">
    <citation type="submission" date="2019-01" db="EMBL/GenBank/DDBJ databases">
        <title>The decoding of complex shrimp genome reveals the adaptation for benthos swimmer, frequently molting mechanism and breeding impact on genome.</title>
        <authorList>
            <person name="Sun Y."/>
            <person name="Gao Y."/>
            <person name="Yu Y."/>
        </authorList>
    </citation>
    <scope>NUCLEOTIDE SEQUENCE [LARGE SCALE GENOMIC DNA]</scope>
    <source>
        <tissue evidence="2">Muscle</tissue>
    </source>
</reference>
<name>A0A423T9L3_PENVA</name>
<gene>
    <name evidence="2" type="ORF">C7M84_008450</name>
</gene>
<evidence type="ECO:0000256" key="1">
    <source>
        <dbReference type="SAM" id="MobiDB-lite"/>
    </source>
</evidence>
<keyword evidence="3" id="KW-1185">Reference proteome</keyword>
<dbReference type="EMBL" id="QCYY01002062">
    <property type="protein sequence ID" value="ROT73134.1"/>
    <property type="molecule type" value="Genomic_DNA"/>
</dbReference>
<comment type="caution">
    <text evidence="2">The sequence shown here is derived from an EMBL/GenBank/DDBJ whole genome shotgun (WGS) entry which is preliminary data.</text>
</comment>
<feature type="region of interest" description="Disordered" evidence="1">
    <location>
        <begin position="40"/>
        <end position="62"/>
    </location>
</feature>
<reference evidence="2 3" key="1">
    <citation type="submission" date="2018-04" db="EMBL/GenBank/DDBJ databases">
        <authorList>
            <person name="Zhang X."/>
            <person name="Yuan J."/>
            <person name="Li F."/>
            <person name="Xiang J."/>
        </authorList>
    </citation>
    <scope>NUCLEOTIDE SEQUENCE [LARGE SCALE GENOMIC DNA]</scope>
    <source>
        <tissue evidence="2">Muscle</tissue>
    </source>
</reference>
<accession>A0A423T9L3</accession>
<feature type="region of interest" description="Disordered" evidence="1">
    <location>
        <begin position="135"/>
        <end position="230"/>
    </location>
</feature>
<evidence type="ECO:0000313" key="2">
    <source>
        <dbReference type="EMBL" id="ROT73134.1"/>
    </source>
</evidence>
<dbReference type="AlphaFoldDB" id="A0A423T9L3"/>